<comment type="caution">
    <text evidence="2">The sequence shown here is derived from an EMBL/GenBank/DDBJ whole genome shotgun (WGS) entry which is preliminary data.</text>
</comment>
<protein>
    <submittedName>
        <fullName evidence="2">Uncharacterized protein</fullName>
    </submittedName>
</protein>
<dbReference type="EMBL" id="JAULSY010000011">
    <property type="protein sequence ID" value="KAK0672658.1"/>
    <property type="molecule type" value="Genomic_DNA"/>
</dbReference>
<keyword evidence="1" id="KW-0732">Signal</keyword>
<proteinExistence type="predicted"/>
<feature type="signal peptide" evidence="1">
    <location>
        <begin position="1"/>
        <end position="18"/>
    </location>
</feature>
<name>A0AA40DDE2_9PEZI</name>
<sequence>MKPLTALLHTSLAALALAAPAQQLTKRCRVGWDAMPCWISWDHSACEAYIPVNVTYEFDDANKQVIIRGLCESCSRALELERAASWNDKWSASFGDVQDLGNGTFVITDTGKRDYFEWLRYLEPTPWGVTSCFYRWDQYGLENEEWDYGKPGP</sequence>
<feature type="chain" id="PRO_5041359490" evidence="1">
    <location>
        <begin position="19"/>
        <end position="153"/>
    </location>
</feature>
<evidence type="ECO:0000313" key="2">
    <source>
        <dbReference type="EMBL" id="KAK0672658.1"/>
    </source>
</evidence>
<accession>A0AA40DDE2</accession>
<evidence type="ECO:0000256" key="1">
    <source>
        <dbReference type="SAM" id="SignalP"/>
    </source>
</evidence>
<gene>
    <name evidence="2" type="ORF">QBC41DRAFT_13143</name>
</gene>
<evidence type="ECO:0000313" key="3">
    <source>
        <dbReference type="Proteomes" id="UP001174997"/>
    </source>
</evidence>
<reference evidence="2" key="1">
    <citation type="submission" date="2023-06" db="EMBL/GenBank/DDBJ databases">
        <title>Genome-scale phylogeny and comparative genomics of the fungal order Sordariales.</title>
        <authorList>
            <consortium name="Lawrence Berkeley National Laboratory"/>
            <person name="Hensen N."/>
            <person name="Bonometti L."/>
            <person name="Westerberg I."/>
            <person name="Brannstrom I.O."/>
            <person name="Guillou S."/>
            <person name="Cros-Aarteil S."/>
            <person name="Calhoun S."/>
            <person name="Haridas S."/>
            <person name="Kuo A."/>
            <person name="Mondo S."/>
            <person name="Pangilinan J."/>
            <person name="Riley R."/>
            <person name="Labutti K."/>
            <person name="Andreopoulos B."/>
            <person name="Lipzen A."/>
            <person name="Chen C."/>
            <person name="Yanf M."/>
            <person name="Daum C."/>
            <person name="Ng V."/>
            <person name="Clum A."/>
            <person name="Steindorff A."/>
            <person name="Ohm R."/>
            <person name="Martin F."/>
            <person name="Silar P."/>
            <person name="Natvig D."/>
            <person name="Lalanne C."/>
            <person name="Gautier V."/>
            <person name="Ament-Velasquez S.L."/>
            <person name="Kruys A."/>
            <person name="Hutchinson M.I."/>
            <person name="Powell A.J."/>
            <person name="Barry K."/>
            <person name="Miller A.N."/>
            <person name="Grigoriev I.V."/>
            <person name="Debuchy R."/>
            <person name="Gladieux P."/>
            <person name="Thoren M.H."/>
            <person name="Johannesson H."/>
        </authorList>
    </citation>
    <scope>NUCLEOTIDE SEQUENCE</scope>
    <source>
        <strain evidence="2">CBS 307.81</strain>
    </source>
</reference>
<keyword evidence="3" id="KW-1185">Reference proteome</keyword>
<organism evidence="2 3">
    <name type="scientific">Cercophora samala</name>
    <dbReference type="NCBI Taxonomy" id="330535"/>
    <lineage>
        <taxon>Eukaryota</taxon>
        <taxon>Fungi</taxon>
        <taxon>Dikarya</taxon>
        <taxon>Ascomycota</taxon>
        <taxon>Pezizomycotina</taxon>
        <taxon>Sordariomycetes</taxon>
        <taxon>Sordariomycetidae</taxon>
        <taxon>Sordariales</taxon>
        <taxon>Lasiosphaeriaceae</taxon>
        <taxon>Cercophora</taxon>
    </lineage>
</organism>
<dbReference type="Proteomes" id="UP001174997">
    <property type="component" value="Unassembled WGS sequence"/>
</dbReference>
<dbReference type="AlphaFoldDB" id="A0AA40DDE2"/>